<dbReference type="PANTHER" id="PTHR12243">
    <property type="entry name" value="MADF DOMAIN TRANSCRIPTION FACTOR"/>
    <property type="match status" value="1"/>
</dbReference>
<evidence type="ECO:0000313" key="3">
    <source>
        <dbReference type="EMBL" id="VEN33637.1"/>
    </source>
</evidence>
<protein>
    <recommendedName>
        <fullName evidence="2">MADF domain-containing protein</fullName>
    </recommendedName>
</protein>
<dbReference type="OrthoDB" id="8196929at2759"/>
<organism evidence="3 4">
    <name type="scientific">Callosobruchus maculatus</name>
    <name type="common">Southern cowpea weevil</name>
    <name type="synonym">Pulse bruchid</name>
    <dbReference type="NCBI Taxonomy" id="64391"/>
    <lineage>
        <taxon>Eukaryota</taxon>
        <taxon>Metazoa</taxon>
        <taxon>Ecdysozoa</taxon>
        <taxon>Arthropoda</taxon>
        <taxon>Hexapoda</taxon>
        <taxon>Insecta</taxon>
        <taxon>Pterygota</taxon>
        <taxon>Neoptera</taxon>
        <taxon>Endopterygota</taxon>
        <taxon>Coleoptera</taxon>
        <taxon>Polyphaga</taxon>
        <taxon>Cucujiformia</taxon>
        <taxon>Chrysomeloidea</taxon>
        <taxon>Chrysomelidae</taxon>
        <taxon>Bruchinae</taxon>
        <taxon>Bruchini</taxon>
        <taxon>Callosobruchus</taxon>
    </lineage>
</organism>
<sequence>MEHFIECVREFECLWKTDAPDYKNVEMKDEAWAKIVRDCGLSDAREAKSLWKKLRDGHRQALHRKKPSHGHYLTNERPWKYEELMKFLIPHIGNRRPRSANPIESSSPATLWMPQDLNDEILGEPEVELLESTSIKQEPIEDSSILHNDTLSEVNVNKRKSVDSLHAESSITKRTKLREPPRKASALDLFFKSMHESTSELPDHLQMKVQRKIFDAVMAAKEEHLERRMTGQRIGCGTDSPDCQTFSPTNNETLT</sequence>
<accession>A0A653BDI5</accession>
<dbReference type="GO" id="GO:0003677">
    <property type="term" value="F:DNA binding"/>
    <property type="evidence" value="ECO:0007669"/>
    <property type="project" value="InterPro"/>
</dbReference>
<dbReference type="InterPro" id="IPR039353">
    <property type="entry name" value="TF_Adf1"/>
</dbReference>
<dbReference type="PANTHER" id="PTHR12243:SF67">
    <property type="entry name" value="COREPRESSOR OF PANGOLIN, ISOFORM A-RELATED"/>
    <property type="match status" value="1"/>
</dbReference>
<dbReference type="SMART" id="SM00595">
    <property type="entry name" value="MADF"/>
    <property type="match status" value="1"/>
</dbReference>
<dbReference type="InterPro" id="IPR006578">
    <property type="entry name" value="MADF-dom"/>
</dbReference>
<evidence type="ECO:0000259" key="2">
    <source>
        <dbReference type="PROSITE" id="PS51029"/>
    </source>
</evidence>
<dbReference type="Pfam" id="PF10545">
    <property type="entry name" value="MADF_DNA_bdg"/>
    <property type="match status" value="1"/>
</dbReference>
<feature type="compositionally biased region" description="Polar residues" evidence="1">
    <location>
        <begin position="241"/>
        <end position="255"/>
    </location>
</feature>
<dbReference type="AlphaFoldDB" id="A0A653BDI5"/>
<name>A0A653BDI5_CALMS</name>
<evidence type="ECO:0000313" key="4">
    <source>
        <dbReference type="Proteomes" id="UP000410492"/>
    </source>
</evidence>
<dbReference type="Pfam" id="PF02944">
    <property type="entry name" value="BESS"/>
    <property type="match status" value="1"/>
</dbReference>
<feature type="domain" description="MADF" evidence="2">
    <location>
        <begin position="3"/>
        <end position="93"/>
    </location>
</feature>
<dbReference type="GO" id="GO:0005634">
    <property type="term" value="C:nucleus"/>
    <property type="evidence" value="ECO:0007669"/>
    <property type="project" value="TreeGrafter"/>
</dbReference>
<dbReference type="Proteomes" id="UP000410492">
    <property type="component" value="Unassembled WGS sequence"/>
</dbReference>
<evidence type="ECO:0000256" key="1">
    <source>
        <dbReference type="SAM" id="MobiDB-lite"/>
    </source>
</evidence>
<gene>
    <name evidence="3" type="ORF">CALMAC_LOCUS122</name>
</gene>
<feature type="region of interest" description="Disordered" evidence="1">
    <location>
        <begin position="232"/>
        <end position="255"/>
    </location>
</feature>
<reference evidence="3 4" key="1">
    <citation type="submission" date="2019-01" db="EMBL/GenBank/DDBJ databases">
        <authorList>
            <person name="Sayadi A."/>
        </authorList>
    </citation>
    <scope>NUCLEOTIDE SEQUENCE [LARGE SCALE GENOMIC DNA]</scope>
</reference>
<dbReference type="GO" id="GO:0005667">
    <property type="term" value="C:transcription regulator complex"/>
    <property type="evidence" value="ECO:0007669"/>
    <property type="project" value="TreeGrafter"/>
</dbReference>
<proteinExistence type="predicted"/>
<dbReference type="GO" id="GO:0006357">
    <property type="term" value="P:regulation of transcription by RNA polymerase II"/>
    <property type="evidence" value="ECO:0007669"/>
    <property type="project" value="TreeGrafter"/>
</dbReference>
<dbReference type="InterPro" id="IPR004210">
    <property type="entry name" value="BESS_motif"/>
</dbReference>
<dbReference type="PROSITE" id="PS51029">
    <property type="entry name" value="MADF"/>
    <property type="match status" value="1"/>
</dbReference>
<keyword evidence="4" id="KW-1185">Reference proteome</keyword>
<dbReference type="EMBL" id="CAACVG010000155">
    <property type="protein sequence ID" value="VEN33637.1"/>
    <property type="molecule type" value="Genomic_DNA"/>
</dbReference>